<dbReference type="PANTHER" id="PTHR30026:SF21">
    <property type="entry name" value="SLR1270 PROTEIN"/>
    <property type="match status" value="1"/>
</dbReference>
<dbReference type="InParanoid" id="W0DX81"/>
<accession>W0DX81</accession>
<reference evidence="9 10" key="1">
    <citation type="submission" date="2013-12" db="EMBL/GenBank/DDBJ databases">
        <authorList>
            <consortium name="DOE Joint Genome Institute"/>
            <person name="Kappler U."/>
            <person name="Huntemann M."/>
            <person name="Han J."/>
            <person name="Chen A."/>
            <person name="Kyrpides N."/>
            <person name="Mavromatis K."/>
            <person name="Markowitz V."/>
            <person name="Palaniappan K."/>
            <person name="Ivanova N."/>
            <person name="Schaumberg A."/>
            <person name="Pati A."/>
            <person name="Liolios K."/>
            <person name="Nordberg H.P."/>
            <person name="Cantor M.N."/>
            <person name="Hua S.X."/>
            <person name="Woyke T."/>
        </authorList>
    </citation>
    <scope>NUCLEOTIDE SEQUENCE [LARGE SCALE GENOMIC DNA]</scope>
    <source>
        <strain evidence="10">AL2</strain>
    </source>
</reference>
<keyword evidence="10" id="KW-1185">Reference proteome</keyword>
<evidence type="ECO:0000313" key="10">
    <source>
        <dbReference type="Proteomes" id="UP000005380"/>
    </source>
</evidence>
<dbReference type="PANTHER" id="PTHR30026">
    <property type="entry name" value="OUTER MEMBRANE PROTEIN TOLC"/>
    <property type="match status" value="1"/>
</dbReference>
<keyword evidence="4" id="KW-1134">Transmembrane beta strand</keyword>
<dbReference type="eggNOG" id="COG1538">
    <property type="taxonomic scope" value="Bacteria"/>
</dbReference>
<dbReference type="HOGENOM" id="CLU_012817_10_3_6"/>
<evidence type="ECO:0000256" key="6">
    <source>
        <dbReference type="ARBA" id="ARBA00023136"/>
    </source>
</evidence>
<evidence type="ECO:0000256" key="3">
    <source>
        <dbReference type="ARBA" id="ARBA00022448"/>
    </source>
</evidence>
<evidence type="ECO:0000256" key="1">
    <source>
        <dbReference type="ARBA" id="ARBA00004442"/>
    </source>
</evidence>
<dbReference type="KEGG" id="tao:THIAE_08995"/>
<dbReference type="Gene3D" id="1.20.1600.10">
    <property type="entry name" value="Outer membrane efflux proteins (OEP)"/>
    <property type="match status" value="1"/>
</dbReference>
<sequence>MKPRILAVALGCIFSGAVLAQTVEFTESVTQTLSQNPQRDVTAAQIEQAQAAVSQAEHGRMPRFNLSFGVTHSNNPLNVFGMKLQQKNATFGDFGFRQFDPTNPNPGLKPDDLNNPDPYTNFNTAVEMQLPIWNGGRIAHFQQQAEAMLAAAQQGDVAVQQMLTYYVYEAYEGVHAARRFIEVAQQALTAAQAYVNTTQNLVNQGVVVRSELLSAQANAAEISVLLEQAQNQEQMALDGLRMLMGLAPNAPLDVGARVAVVLPSDNLDSLLNQALLNNPQLQAKRRALLAQQAAVGVARADLYPQINMLARSEWNDDRLGFSAQSYTIGAMATWTFYDFGFTQRSVDQVNAKLREEQAQLRSHELEVRMQVLQAWRQYQNELKKLAANEAAERFATEAQELVARRYETGIATMTEVLASQAQLDKARAELVNSQYAINLQKARLRLATGLMNLDDLSLENP</sequence>
<dbReference type="GO" id="GO:0015288">
    <property type="term" value="F:porin activity"/>
    <property type="evidence" value="ECO:0007669"/>
    <property type="project" value="TreeGrafter"/>
</dbReference>
<comment type="subcellular location">
    <subcellularLocation>
        <location evidence="1">Cell outer membrane</location>
    </subcellularLocation>
</comment>
<evidence type="ECO:0000313" key="9">
    <source>
        <dbReference type="EMBL" id="AHF01873.1"/>
    </source>
</evidence>
<keyword evidence="8" id="KW-0732">Signal</keyword>
<keyword evidence="5" id="KW-0812">Transmembrane</keyword>
<evidence type="ECO:0000256" key="5">
    <source>
        <dbReference type="ARBA" id="ARBA00022692"/>
    </source>
</evidence>
<dbReference type="SUPFAM" id="SSF56954">
    <property type="entry name" value="Outer membrane efflux proteins (OEP)"/>
    <property type="match status" value="1"/>
</dbReference>
<keyword evidence="6" id="KW-0472">Membrane</keyword>
<evidence type="ECO:0000256" key="2">
    <source>
        <dbReference type="ARBA" id="ARBA00007613"/>
    </source>
</evidence>
<dbReference type="Pfam" id="PF02321">
    <property type="entry name" value="OEP"/>
    <property type="match status" value="2"/>
</dbReference>
<dbReference type="EMBL" id="CP007030">
    <property type="protein sequence ID" value="AHF01873.1"/>
    <property type="molecule type" value="Genomic_DNA"/>
</dbReference>
<comment type="similarity">
    <text evidence="2">Belongs to the outer membrane factor (OMF) (TC 1.B.17) family.</text>
</comment>
<evidence type="ECO:0000256" key="4">
    <source>
        <dbReference type="ARBA" id="ARBA00022452"/>
    </source>
</evidence>
<dbReference type="AlphaFoldDB" id="W0DX81"/>
<dbReference type="GO" id="GO:0015562">
    <property type="term" value="F:efflux transmembrane transporter activity"/>
    <property type="evidence" value="ECO:0007669"/>
    <property type="project" value="InterPro"/>
</dbReference>
<dbReference type="GO" id="GO:0009279">
    <property type="term" value="C:cell outer membrane"/>
    <property type="evidence" value="ECO:0007669"/>
    <property type="project" value="UniProtKB-SubCell"/>
</dbReference>
<keyword evidence="3" id="KW-0813">Transport</keyword>
<dbReference type="GO" id="GO:1990281">
    <property type="term" value="C:efflux pump complex"/>
    <property type="evidence" value="ECO:0007669"/>
    <property type="project" value="TreeGrafter"/>
</dbReference>
<feature type="chain" id="PRO_5004787317" evidence="8">
    <location>
        <begin position="21"/>
        <end position="461"/>
    </location>
</feature>
<dbReference type="InterPro" id="IPR051906">
    <property type="entry name" value="TolC-like"/>
</dbReference>
<protein>
    <submittedName>
        <fullName evidence="9">Transporter</fullName>
    </submittedName>
</protein>
<dbReference type="InterPro" id="IPR003423">
    <property type="entry name" value="OMP_efflux"/>
</dbReference>
<evidence type="ECO:0000256" key="8">
    <source>
        <dbReference type="SAM" id="SignalP"/>
    </source>
</evidence>
<dbReference type="OrthoDB" id="13803at2"/>
<keyword evidence="7" id="KW-0998">Cell outer membrane</keyword>
<dbReference type="Proteomes" id="UP000005380">
    <property type="component" value="Chromosome"/>
</dbReference>
<dbReference type="RefSeq" id="WP_006460890.1">
    <property type="nucleotide sequence ID" value="NZ_CP007030.1"/>
</dbReference>
<organism evidence="9 10">
    <name type="scientific">Thiomicrospira aerophila AL3</name>
    <dbReference type="NCBI Taxonomy" id="717772"/>
    <lineage>
        <taxon>Bacteria</taxon>
        <taxon>Pseudomonadati</taxon>
        <taxon>Pseudomonadota</taxon>
        <taxon>Gammaproteobacteria</taxon>
        <taxon>Thiotrichales</taxon>
        <taxon>Piscirickettsiaceae</taxon>
        <taxon>Thiomicrospira</taxon>
    </lineage>
</organism>
<gene>
    <name evidence="9" type="ORF">THIAE_08995</name>
</gene>
<proteinExistence type="inferred from homology"/>
<evidence type="ECO:0000256" key="7">
    <source>
        <dbReference type="ARBA" id="ARBA00023237"/>
    </source>
</evidence>
<dbReference type="STRING" id="717772.THIAE_08995"/>
<name>W0DX81_9GAMM</name>
<feature type="signal peptide" evidence="8">
    <location>
        <begin position="1"/>
        <end position="20"/>
    </location>
</feature>